<evidence type="ECO:0008006" key="3">
    <source>
        <dbReference type="Google" id="ProtNLM"/>
    </source>
</evidence>
<dbReference type="GeneID" id="91004904"/>
<dbReference type="RefSeq" id="WP_107952304.1">
    <property type="nucleotide sequence ID" value="NZ_QAYE01000001.1"/>
</dbReference>
<evidence type="ECO:0000313" key="2">
    <source>
        <dbReference type="Proteomes" id="UP000244013"/>
    </source>
</evidence>
<reference evidence="1 2" key="1">
    <citation type="submission" date="2018-04" db="EMBL/GenBank/DDBJ databases">
        <title>Genomic Encyclopedia of Type Strains, Phase III (KMG-III): the genomes of soil and plant-associated and newly described type strains.</title>
        <authorList>
            <person name="Whitman W."/>
        </authorList>
    </citation>
    <scope>NUCLEOTIDE SEQUENCE [LARGE SCALE GENOMIC DNA]</scope>
    <source>
        <strain evidence="1 2">MA-olki</strain>
    </source>
</reference>
<accession>A0A2T5UCT6</accession>
<evidence type="ECO:0000313" key="1">
    <source>
        <dbReference type="EMBL" id="PTW49327.1"/>
    </source>
</evidence>
<proteinExistence type="predicted"/>
<dbReference type="AlphaFoldDB" id="A0A2T5UCT6"/>
<organism evidence="1 2">
    <name type="scientific">Sphingomonas faeni</name>
    <dbReference type="NCBI Taxonomy" id="185950"/>
    <lineage>
        <taxon>Bacteria</taxon>
        <taxon>Pseudomonadati</taxon>
        <taxon>Pseudomonadota</taxon>
        <taxon>Alphaproteobacteria</taxon>
        <taxon>Sphingomonadales</taxon>
        <taxon>Sphingomonadaceae</taxon>
        <taxon>Sphingomonas</taxon>
    </lineage>
</organism>
<name>A0A2T5UCT6_9SPHN</name>
<comment type="caution">
    <text evidence="1">The sequence shown here is derived from an EMBL/GenBank/DDBJ whole genome shotgun (WGS) entry which is preliminary data.</text>
</comment>
<dbReference type="EMBL" id="QAYE01000001">
    <property type="protein sequence ID" value="PTW49327.1"/>
    <property type="molecule type" value="Genomic_DNA"/>
</dbReference>
<dbReference type="OrthoDB" id="7573796at2"/>
<protein>
    <recommendedName>
        <fullName evidence="3">Holliday junction resolvase</fullName>
    </recommendedName>
</protein>
<sequence length="115" mass="12759">MAISVASAKAKGRLFQQKVRDAFLRLHPTLTLDDVRSCPMGSGGADLQLSAEAKRLIPFDIECKKRAKIGLVYDALIQARRSKDRTPLAVVEADRKRPLAVMYLDDFMVLLASKT</sequence>
<gene>
    <name evidence="1" type="ORF">C8J25_101835</name>
</gene>
<dbReference type="Proteomes" id="UP000244013">
    <property type="component" value="Unassembled WGS sequence"/>
</dbReference>